<keyword evidence="2" id="KW-1185">Reference proteome</keyword>
<accession>A0A5B8VJ36</accession>
<dbReference type="OrthoDB" id="9813134at2"/>
<evidence type="ECO:0008006" key="3">
    <source>
        <dbReference type="Google" id="ProtNLM"/>
    </source>
</evidence>
<gene>
    <name evidence="1" type="ORF">FSB73_04375</name>
</gene>
<dbReference type="KEGG" id="agi:FSB73_04375"/>
<dbReference type="AlphaFoldDB" id="A0A5B8VJ36"/>
<organism evidence="1 2">
    <name type="scientific">Arachidicoccus ginsenosidivorans</name>
    <dbReference type="NCBI Taxonomy" id="496057"/>
    <lineage>
        <taxon>Bacteria</taxon>
        <taxon>Pseudomonadati</taxon>
        <taxon>Bacteroidota</taxon>
        <taxon>Chitinophagia</taxon>
        <taxon>Chitinophagales</taxon>
        <taxon>Chitinophagaceae</taxon>
        <taxon>Arachidicoccus</taxon>
    </lineage>
</organism>
<dbReference type="EMBL" id="CP042434">
    <property type="protein sequence ID" value="QEC71025.1"/>
    <property type="molecule type" value="Genomic_DNA"/>
</dbReference>
<protein>
    <recommendedName>
        <fullName evidence="3">ATP-binding protein</fullName>
    </recommendedName>
</protein>
<dbReference type="PANTHER" id="PTHR34704">
    <property type="entry name" value="ATPASE"/>
    <property type="match status" value="1"/>
</dbReference>
<reference evidence="1 2" key="1">
    <citation type="journal article" date="2017" name="Int. J. Syst. Evol. Microbiol.">
        <title>Arachidicoccus ginsenosidivorans sp. nov., with ginsenoside-converting activity isolated from ginseng cultivating soil.</title>
        <authorList>
            <person name="Siddiqi M.Z."/>
            <person name="Aslam Z."/>
            <person name="Im W.T."/>
        </authorList>
    </citation>
    <scope>NUCLEOTIDE SEQUENCE [LARGE SCALE GENOMIC DNA]</scope>
    <source>
        <strain evidence="1 2">Gsoil 809</strain>
    </source>
</reference>
<name>A0A5B8VJ36_9BACT</name>
<sequence>MNKGGLYNRVTHRMQLTPFTLRETEAFLSAKKAVFTKYQLLKFYMIMGGIPFYLNDIDVEKSAIQNINDMAFGKNGKLRTDFYGVYSSLFKNEEQHISIVKALAKKSMGLTREEIATATKFSSGGTLTKVLVELEQSSFIRKYVAFGKKKYGVLYQLIDFYSLFYLKFIEGTSIDDTNTWINGIDDPSHRAWSGYAFELIGLTHIADIKRALKIDAIKTNTSCWVGEDNGRKAQIDLVIDRRDQVINLCEFKFSMNLYVMDKEVASNLSNKLSVFQGNTKTRKALLLTMITPNGLKENEHSRSVVHNQLTMDIFFGKEV</sequence>
<dbReference type="PANTHER" id="PTHR34704:SF1">
    <property type="entry name" value="ATPASE"/>
    <property type="match status" value="1"/>
</dbReference>
<proteinExistence type="predicted"/>
<dbReference type="RefSeq" id="WP_146780284.1">
    <property type="nucleotide sequence ID" value="NZ_CP042434.1"/>
</dbReference>
<dbReference type="Proteomes" id="UP000321291">
    <property type="component" value="Chromosome"/>
</dbReference>
<evidence type="ECO:0000313" key="1">
    <source>
        <dbReference type="EMBL" id="QEC71025.1"/>
    </source>
</evidence>
<evidence type="ECO:0000313" key="2">
    <source>
        <dbReference type="Proteomes" id="UP000321291"/>
    </source>
</evidence>